<dbReference type="InterPro" id="IPR011990">
    <property type="entry name" value="TPR-like_helical_dom_sf"/>
</dbReference>
<evidence type="ECO:0000256" key="1">
    <source>
        <dbReference type="ARBA" id="ARBA00002550"/>
    </source>
</evidence>
<comment type="similarity">
    <text evidence="2">Belongs to the YPP1 family.</text>
</comment>
<feature type="compositionally biased region" description="Basic residues" evidence="4">
    <location>
        <begin position="807"/>
        <end position="820"/>
    </location>
</feature>
<evidence type="ECO:0000313" key="6">
    <source>
        <dbReference type="Proteomes" id="UP000800096"/>
    </source>
</evidence>
<reference evidence="5" key="1">
    <citation type="journal article" date="2020" name="Stud. Mycol.">
        <title>101 Dothideomycetes genomes: a test case for predicting lifestyles and emergence of pathogens.</title>
        <authorList>
            <person name="Haridas S."/>
            <person name="Albert R."/>
            <person name="Binder M."/>
            <person name="Bloem J."/>
            <person name="Labutti K."/>
            <person name="Salamov A."/>
            <person name="Andreopoulos B."/>
            <person name="Baker S."/>
            <person name="Barry K."/>
            <person name="Bills G."/>
            <person name="Bluhm B."/>
            <person name="Cannon C."/>
            <person name="Castanera R."/>
            <person name="Culley D."/>
            <person name="Daum C."/>
            <person name="Ezra D."/>
            <person name="Gonzalez J."/>
            <person name="Henrissat B."/>
            <person name="Kuo A."/>
            <person name="Liang C."/>
            <person name="Lipzen A."/>
            <person name="Lutzoni F."/>
            <person name="Magnuson J."/>
            <person name="Mondo S."/>
            <person name="Nolan M."/>
            <person name="Ohm R."/>
            <person name="Pangilinan J."/>
            <person name="Park H.-J."/>
            <person name="Ramirez L."/>
            <person name="Alfaro M."/>
            <person name="Sun H."/>
            <person name="Tritt A."/>
            <person name="Yoshinaga Y."/>
            <person name="Zwiers L.-H."/>
            <person name="Turgeon B."/>
            <person name="Goodwin S."/>
            <person name="Spatafora J."/>
            <person name="Crous P."/>
            <person name="Grigoriev I."/>
        </authorList>
    </citation>
    <scope>NUCLEOTIDE SEQUENCE</scope>
    <source>
        <strain evidence="5">HMLAC05119</strain>
    </source>
</reference>
<evidence type="ECO:0000313" key="5">
    <source>
        <dbReference type="EMBL" id="KAF1915662.1"/>
    </source>
</evidence>
<feature type="compositionally biased region" description="Polar residues" evidence="4">
    <location>
        <begin position="837"/>
        <end position="868"/>
    </location>
</feature>
<dbReference type="SMART" id="SM00028">
    <property type="entry name" value="TPR"/>
    <property type="match status" value="4"/>
</dbReference>
<gene>
    <name evidence="5" type="ORF">BDU57DRAFT_279500</name>
</gene>
<keyword evidence="6" id="KW-1185">Reference proteome</keyword>
<dbReference type="Proteomes" id="UP000800096">
    <property type="component" value="Unassembled WGS sequence"/>
</dbReference>
<dbReference type="PANTHER" id="PTHR23083">
    <property type="entry name" value="TETRATRICOPEPTIDE REPEAT PROTEIN, TPR"/>
    <property type="match status" value="1"/>
</dbReference>
<feature type="coiled-coil region" evidence="3">
    <location>
        <begin position="947"/>
        <end position="981"/>
    </location>
</feature>
<dbReference type="InterPro" id="IPR019734">
    <property type="entry name" value="TPR_rpt"/>
</dbReference>
<feature type="region of interest" description="Disordered" evidence="4">
    <location>
        <begin position="704"/>
        <end position="900"/>
    </location>
</feature>
<comment type="function">
    <text evidence="1">Involved in endocytosis.</text>
</comment>
<feature type="compositionally biased region" description="Basic and acidic residues" evidence="4">
    <location>
        <begin position="888"/>
        <end position="899"/>
    </location>
</feature>
<feature type="compositionally biased region" description="Polar residues" evidence="4">
    <location>
        <begin position="747"/>
        <end position="765"/>
    </location>
</feature>
<dbReference type="EMBL" id="ML979136">
    <property type="protein sequence ID" value="KAF1915662.1"/>
    <property type="molecule type" value="Genomic_DNA"/>
</dbReference>
<dbReference type="InterPro" id="IPR051722">
    <property type="entry name" value="Endocytosis_PI4K-reg_protein"/>
</dbReference>
<accession>A0A6A5QJU9</accession>
<feature type="compositionally biased region" description="Basic residues" evidence="4">
    <location>
        <begin position="782"/>
        <end position="793"/>
    </location>
</feature>
<evidence type="ECO:0008006" key="7">
    <source>
        <dbReference type="Google" id="ProtNLM"/>
    </source>
</evidence>
<dbReference type="OrthoDB" id="29013at2759"/>
<dbReference type="PANTHER" id="PTHR23083:SF464">
    <property type="entry name" value="TETRATRICOPEPTIDE REPEAT DOMAIN 7, ISOFORM A"/>
    <property type="match status" value="1"/>
</dbReference>
<evidence type="ECO:0000256" key="2">
    <source>
        <dbReference type="ARBA" id="ARBA00038251"/>
    </source>
</evidence>
<proteinExistence type="inferred from homology"/>
<dbReference type="Gene3D" id="1.25.40.10">
    <property type="entry name" value="Tetratricopeptide repeat domain"/>
    <property type="match status" value="2"/>
</dbReference>
<evidence type="ECO:0000256" key="4">
    <source>
        <dbReference type="SAM" id="MobiDB-lite"/>
    </source>
</evidence>
<organism evidence="5 6">
    <name type="scientific">Ampelomyces quisqualis</name>
    <name type="common">Powdery mildew agent</name>
    <dbReference type="NCBI Taxonomy" id="50730"/>
    <lineage>
        <taxon>Eukaryota</taxon>
        <taxon>Fungi</taxon>
        <taxon>Dikarya</taxon>
        <taxon>Ascomycota</taxon>
        <taxon>Pezizomycotina</taxon>
        <taxon>Dothideomycetes</taxon>
        <taxon>Pleosporomycetidae</taxon>
        <taxon>Pleosporales</taxon>
        <taxon>Pleosporineae</taxon>
        <taxon>Phaeosphaeriaceae</taxon>
        <taxon>Ampelomyces</taxon>
    </lineage>
</organism>
<sequence length="1169" mass="127733">MAQAPESEKAQRYLQQLDEARCAGRWQDVPELCRKVEKHAPHRTCLTHTARSDAQIAAYSAAPPAPPAAQSLAQTVPPLLTAAAAGGAPGQDALHARVCLAWLHSVLDEPALAVARLPEDCAAVAARLEREGGALAGWSRVCIVKGAYLKGAAQEKTGAMADAVASYASALHWLSSAAPAAAASAQLHAWTEKLVVRLSQLSDQSTPAGRHVDSIAALRTYRYWAQHCEAAPKSGGSDAPRAARQRRTAWKAYHDTLSHILRHSLAYEPDTPETPPLHTQPSLRLRQRAELKRVETVYEALLVAETPFPRASETNHEVEAWVASVMHNWRLLCGPTWRDADLGEGGKEGVARSVLDILYRAATKTFHSTRVLRNLFTVHASLAEFELAFKAYDSYVEIVTRAKDRVEKSGEAVEGIDSDSTVLRTSAEAIRLLCRFGSRHEAEKALRIGHNIERWLEQSEHIRSASDAGSVASNDTLVEPAALAAAYCALGISQAHWARYTYEVEQRAVLQAKAVQHLRNSLSPTLGHVNNVEALYALALVLAETRDVLGAIKVVKRALSPVSKKSTTISTDGVLSSGITSEFGRERKLIPLWHLLALLLTSRSDFIAAEKACEAAFEQFGDPATLFASQDHDAFRSEHLNKTLGTNDPTHGIVDRLESFEKSSILQIKMTQLSLMETMEGSVAAVDGCDELLALYHRLYGDPSRQKPAADVSSATMPPPKSSAGTKRGSIFRGRGTVKSMQKEPSARNSSVFSSKASTTATQSGAAPAIQVTEEDGTTHGNGHHRHHLFHSHKHEEDHSTIGRSPSKLRKRSSASLRRRAVSDAAQAPEVPPLPANTANETQTPHNAANTNSPHRSTSSSNPRTSAETGDRALRSIPHNMDHSSAPLHHDDQPPKQDVRLPVPLPNADYVPADPRFSKIQERRQRVSLLVDIWLFIAGLYSRAQMYQDAREAVAEAMRLIEGLEIEVSQESSTAKSLAEKDWGGGKSVEELWADAFTARGEMLVAQTWHHQARTDFERALLHFPDHPAAIVGLSNILLDIYGEVVPLEPVAQAEFVPSTTSPSLPFAQTDTSDKTRHLASHTPSVENQLSPPVLNRLAARDRAFGLLSTLTKLGSGWDYSEAWYALARAYEESGQMEKTQEVLWWCVELEDTHPLRSWKNVGLGGFVL</sequence>
<keyword evidence="3" id="KW-0175">Coiled coil</keyword>
<evidence type="ECO:0000256" key="3">
    <source>
        <dbReference type="SAM" id="Coils"/>
    </source>
</evidence>
<dbReference type="SUPFAM" id="SSF48452">
    <property type="entry name" value="TPR-like"/>
    <property type="match status" value="1"/>
</dbReference>
<dbReference type="AlphaFoldDB" id="A0A6A5QJU9"/>
<name>A0A6A5QJU9_AMPQU</name>
<protein>
    <recommendedName>
        <fullName evidence="7">Filamentation protein-like protein</fullName>
    </recommendedName>
</protein>